<dbReference type="PROSITE" id="PS50186">
    <property type="entry name" value="DEP"/>
    <property type="match status" value="1"/>
</dbReference>
<dbReference type="InterPro" id="IPR036390">
    <property type="entry name" value="WH_DNA-bd_sf"/>
</dbReference>
<dbReference type="Gene3D" id="1.10.10.10">
    <property type="entry name" value="Winged helix-like DNA-binding domain superfamily/Winged helix DNA-binding domain"/>
    <property type="match status" value="1"/>
</dbReference>
<gene>
    <name evidence="3" type="ORF">MAR_019382</name>
</gene>
<dbReference type="SMART" id="SM00049">
    <property type="entry name" value="DEP"/>
    <property type="match status" value="1"/>
</dbReference>
<accession>A0ABY7EM12</accession>
<dbReference type="InterPro" id="IPR036388">
    <property type="entry name" value="WH-like_DNA-bd_sf"/>
</dbReference>
<organism evidence="3 4">
    <name type="scientific">Mya arenaria</name>
    <name type="common">Soft-shell clam</name>
    <dbReference type="NCBI Taxonomy" id="6604"/>
    <lineage>
        <taxon>Eukaryota</taxon>
        <taxon>Metazoa</taxon>
        <taxon>Spiralia</taxon>
        <taxon>Lophotrochozoa</taxon>
        <taxon>Mollusca</taxon>
        <taxon>Bivalvia</taxon>
        <taxon>Autobranchia</taxon>
        <taxon>Heteroconchia</taxon>
        <taxon>Euheterodonta</taxon>
        <taxon>Imparidentia</taxon>
        <taxon>Neoheterodontei</taxon>
        <taxon>Myida</taxon>
        <taxon>Myoidea</taxon>
        <taxon>Myidae</taxon>
        <taxon>Mya</taxon>
    </lineage>
</organism>
<dbReference type="InterPro" id="IPR000591">
    <property type="entry name" value="DEP_dom"/>
</dbReference>
<protein>
    <submittedName>
        <fullName evidence="3">DEPD7-like protein</fullName>
    </submittedName>
</protein>
<evidence type="ECO:0000313" key="4">
    <source>
        <dbReference type="Proteomes" id="UP001164746"/>
    </source>
</evidence>
<evidence type="ECO:0000256" key="1">
    <source>
        <dbReference type="SAM" id="MobiDB-lite"/>
    </source>
</evidence>
<reference evidence="3" key="1">
    <citation type="submission" date="2022-11" db="EMBL/GenBank/DDBJ databases">
        <title>Centuries of genome instability and evolution in soft-shell clam transmissible cancer (bioRxiv).</title>
        <authorList>
            <person name="Hart S.F.M."/>
            <person name="Yonemitsu M.A."/>
            <person name="Giersch R.M."/>
            <person name="Beal B.F."/>
            <person name="Arriagada G."/>
            <person name="Davis B.W."/>
            <person name="Ostrander E.A."/>
            <person name="Goff S.P."/>
            <person name="Metzger M.J."/>
        </authorList>
    </citation>
    <scope>NUCLEOTIDE SEQUENCE</scope>
    <source>
        <strain evidence="3">MELC-2E11</strain>
        <tissue evidence="3">Siphon/mantle</tissue>
    </source>
</reference>
<feature type="region of interest" description="Disordered" evidence="1">
    <location>
        <begin position="174"/>
        <end position="226"/>
    </location>
</feature>
<feature type="domain" description="DEP" evidence="2">
    <location>
        <begin position="45"/>
        <end position="133"/>
    </location>
</feature>
<dbReference type="Pfam" id="PF00610">
    <property type="entry name" value="DEP"/>
    <property type="match status" value="1"/>
</dbReference>
<sequence>MAALDDDIPSSPLSRFNRAVPLRQSKLVTGPFRATKIWNEVIEHLKEKVELKRRRYKLRNYDDSFTGTDAVDVVLHYLLSDQDTFCNLSREKAVKLCQSLMDKKVFKPVGCKSGEDVRHTFEDSSGKIYHFIGVLSNKENVSPDSEDEIDGRDDLCEDINDSLISTQTCSRLQGSSEVDQYDGDSRLLGGQRSGSEESLDCKKRKNLNTSQRSSKRQKMCASSSTESLNEESLSEYQIQDIWKEVALCQLLRIIDLSFLDGVLMEEKEKTSKKQFKPHGTPVSNIVAKHWSMRCSAKSATHSDPYMKAALEVIAHLPRGVSKFDTDFTKTSDPVTKLQAYNMICEHYSGKLDCLFPERFVDLNVAILQLVLSGRDDEAMQAMQLNMILLPARQKAELQRLLKFMAASIQDQELKLDPQSDNEILVLTHLTDSILKHKGLSWDLSSTLVQFIVKSSNSIFDVPASLREKVSARLQETRNGSVPIIEETVFCSQVPISEYQKQADECTNKSLVQMMNTIIDNPKMVLKEKKNKLRQFRKYHPHIYAKHFSGMV</sequence>
<dbReference type="SUPFAM" id="SSF46785">
    <property type="entry name" value="Winged helix' DNA-binding domain"/>
    <property type="match status" value="1"/>
</dbReference>
<dbReference type="PANTHER" id="PTHR16206">
    <property type="entry name" value="DEP DOMAIN-CONTAINING"/>
    <property type="match status" value="1"/>
</dbReference>
<evidence type="ECO:0000313" key="3">
    <source>
        <dbReference type="EMBL" id="WAR09424.1"/>
    </source>
</evidence>
<dbReference type="Proteomes" id="UP001164746">
    <property type="component" value="Chromosome 6"/>
</dbReference>
<keyword evidence="4" id="KW-1185">Reference proteome</keyword>
<dbReference type="EMBL" id="CP111017">
    <property type="protein sequence ID" value="WAR09424.1"/>
    <property type="molecule type" value="Genomic_DNA"/>
</dbReference>
<proteinExistence type="predicted"/>
<evidence type="ECO:0000259" key="2">
    <source>
        <dbReference type="PROSITE" id="PS50186"/>
    </source>
</evidence>
<name>A0ABY7EM12_MYAAR</name>
<dbReference type="PANTHER" id="PTHR16206:SF19">
    <property type="entry name" value="DEP DOMAIN-CONTAINING PROTEIN"/>
    <property type="match status" value="1"/>
</dbReference>